<comment type="caution">
    <text evidence="1">The sequence shown here is derived from an EMBL/GenBank/DDBJ whole genome shotgun (WGS) entry which is preliminary data.</text>
</comment>
<dbReference type="Proteomes" id="UP001148662">
    <property type="component" value="Unassembled WGS sequence"/>
</dbReference>
<evidence type="ECO:0000313" key="1">
    <source>
        <dbReference type="EMBL" id="KAJ3530633.1"/>
    </source>
</evidence>
<accession>A0ACC1S2A7</accession>
<reference evidence="1" key="1">
    <citation type="submission" date="2022-07" db="EMBL/GenBank/DDBJ databases">
        <title>Genome Sequence of Phlebia brevispora.</title>
        <authorList>
            <person name="Buettner E."/>
        </authorList>
    </citation>
    <scope>NUCLEOTIDE SEQUENCE</scope>
    <source>
        <strain evidence="1">MPL23</strain>
    </source>
</reference>
<proteinExistence type="predicted"/>
<gene>
    <name evidence="1" type="ORF">NM688_g7681</name>
</gene>
<keyword evidence="2" id="KW-1185">Reference proteome</keyword>
<evidence type="ECO:0000313" key="2">
    <source>
        <dbReference type="Proteomes" id="UP001148662"/>
    </source>
</evidence>
<sequence>MSTVQLTNDRVRRERLAQLNHEYEAIEAKITKYEEQIKDIKELLVEARCELADKRRERASFAPVYSLPDDVWLEILQLAFTHRYPFCRKEGFNWAHSPIAFSHVSRRFRELALALPSLWTCVHVTPYQPDSFHNILRMQLRRSRDLPLSIMFICKSAFRHLAQRFNTEEGFFHFRTCWRLLFEQISRWKCLTFYAQSLDLAAKILGDATEGTTVSLVTPSLEYLDMSPVFGWGAKLFYAPLLSCLCVHSVRSVHYLNVSNISELAIAGATTHWSDFKEALDSMASTLSTLVLENVTILPDDNLEATTASFPHLRRLVFDQSWEIGAPSQSRIFRYFCSSAPNISELKIYGLAIKTGLDFPPHMQDEIVFDSVKDLHYSGFAHPNELHFNSTLFDFFPFVEHITLTGYGVPELCIPLLAKGAADPTAEPSADSRIYLQDLRKLSLGQLSDPTILIGFLERRAELRHPLQELVLDETREFDLDPDTLNKLKALVPAIHFGNVYHGEYDRESRLDWNNDDDFPIMRYIRGSGFRYFQTNK</sequence>
<name>A0ACC1S2A7_9APHY</name>
<dbReference type="EMBL" id="JANHOG010001861">
    <property type="protein sequence ID" value="KAJ3530633.1"/>
    <property type="molecule type" value="Genomic_DNA"/>
</dbReference>
<protein>
    <submittedName>
        <fullName evidence="1">Uncharacterized protein</fullName>
    </submittedName>
</protein>
<organism evidence="1 2">
    <name type="scientific">Phlebia brevispora</name>
    <dbReference type="NCBI Taxonomy" id="194682"/>
    <lineage>
        <taxon>Eukaryota</taxon>
        <taxon>Fungi</taxon>
        <taxon>Dikarya</taxon>
        <taxon>Basidiomycota</taxon>
        <taxon>Agaricomycotina</taxon>
        <taxon>Agaricomycetes</taxon>
        <taxon>Polyporales</taxon>
        <taxon>Meruliaceae</taxon>
        <taxon>Phlebia</taxon>
    </lineage>
</organism>